<dbReference type="FunFam" id="1.10.10.60:FF:000145">
    <property type="entry name" value="homeobox protein Hox-A2"/>
    <property type="match status" value="1"/>
</dbReference>
<dbReference type="FunFam" id="1.10.10.60:FF:000113">
    <property type="entry name" value="homeobox protein Hox-B1"/>
    <property type="match status" value="1"/>
</dbReference>
<dbReference type="PANTHER" id="PTHR45664:SF3">
    <property type="entry name" value="HOMEOBOX PROTEIN HOX-A2"/>
    <property type="match status" value="1"/>
</dbReference>
<dbReference type="GO" id="GO:0000981">
    <property type="term" value="F:DNA-binding transcription factor activity, RNA polymerase II-specific"/>
    <property type="evidence" value="ECO:0007669"/>
    <property type="project" value="InterPro"/>
</dbReference>
<dbReference type="PANTHER" id="PTHR45664">
    <property type="entry name" value="PROTEIN ZERKNUELLT 1-RELATED"/>
    <property type="match status" value="1"/>
</dbReference>
<dbReference type="AlphaFoldDB" id="A0A8J6ACN0"/>
<keyword evidence="7" id="KW-0804">Transcription</keyword>
<feature type="domain" description="Homeobox" evidence="15">
    <location>
        <begin position="1043"/>
        <end position="1103"/>
    </location>
</feature>
<dbReference type="SMART" id="SM00389">
    <property type="entry name" value="HOX"/>
    <property type="match status" value="3"/>
</dbReference>
<protein>
    <recommendedName>
        <fullName evidence="11">Homeobox protein Hox-A2</fullName>
    </recommendedName>
</protein>
<evidence type="ECO:0000256" key="13">
    <source>
        <dbReference type="RuleBase" id="RU000682"/>
    </source>
</evidence>
<evidence type="ECO:0000256" key="9">
    <source>
        <dbReference type="ARBA" id="ARBA00029448"/>
    </source>
</evidence>
<dbReference type="SUPFAM" id="SSF46689">
    <property type="entry name" value="Homeodomain-like"/>
    <property type="match status" value="3"/>
</dbReference>
<dbReference type="PROSITE" id="PS50071">
    <property type="entry name" value="HOMEOBOX_2"/>
    <property type="match status" value="3"/>
</dbReference>
<feature type="region of interest" description="Disordered" evidence="14">
    <location>
        <begin position="286"/>
        <end position="376"/>
    </location>
</feature>
<feature type="region of interest" description="Disordered" evidence="14">
    <location>
        <begin position="510"/>
        <end position="561"/>
    </location>
</feature>
<feature type="region of interest" description="Disordered" evidence="14">
    <location>
        <begin position="663"/>
        <end position="688"/>
    </location>
</feature>
<dbReference type="InterPro" id="IPR025281">
    <property type="entry name" value="DUF4074"/>
</dbReference>
<evidence type="ECO:0000256" key="6">
    <source>
        <dbReference type="ARBA" id="ARBA00023155"/>
    </source>
</evidence>
<dbReference type="Proteomes" id="UP000700334">
    <property type="component" value="Unassembled WGS sequence"/>
</dbReference>
<feature type="region of interest" description="Disordered" evidence="14">
    <location>
        <begin position="722"/>
        <end position="744"/>
    </location>
</feature>
<feature type="compositionally biased region" description="Basic residues" evidence="14">
    <location>
        <begin position="880"/>
        <end position="890"/>
    </location>
</feature>
<evidence type="ECO:0000256" key="10">
    <source>
        <dbReference type="ARBA" id="ARBA00038135"/>
    </source>
</evidence>
<feature type="compositionally biased region" description="Pro residues" evidence="14">
    <location>
        <begin position="349"/>
        <end position="365"/>
    </location>
</feature>
<name>A0A8J6ACN0_GALPY</name>
<keyword evidence="5 12" id="KW-0238">DNA-binding</keyword>
<dbReference type="InterPro" id="IPR017970">
    <property type="entry name" value="Homeobox_CS"/>
</dbReference>
<feature type="region of interest" description="Disordered" evidence="14">
    <location>
        <begin position="198"/>
        <end position="235"/>
    </location>
</feature>
<dbReference type="InterPro" id="IPR009057">
    <property type="entry name" value="Homeodomain-like_sf"/>
</dbReference>
<dbReference type="Pfam" id="PF00046">
    <property type="entry name" value="Homeodomain"/>
    <property type="match status" value="3"/>
</dbReference>
<feature type="DNA-binding region" description="Homeobox" evidence="12">
    <location>
        <begin position="1045"/>
        <end position="1104"/>
    </location>
</feature>
<keyword evidence="3" id="KW-0217">Developmental protein</keyword>
<evidence type="ECO:0000256" key="12">
    <source>
        <dbReference type="PROSITE-ProRule" id="PRU00108"/>
    </source>
</evidence>
<dbReference type="InterPro" id="IPR001827">
    <property type="entry name" value="Homeobox_Antennapedia_CS"/>
</dbReference>
<dbReference type="CDD" id="cd00086">
    <property type="entry name" value="homeodomain"/>
    <property type="match status" value="3"/>
</dbReference>
<evidence type="ECO:0000256" key="8">
    <source>
        <dbReference type="ARBA" id="ARBA00023242"/>
    </source>
</evidence>
<dbReference type="Gene3D" id="1.10.10.60">
    <property type="entry name" value="Homeodomain-like"/>
    <property type="match status" value="3"/>
</dbReference>
<evidence type="ECO:0000256" key="14">
    <source>
        <dbReference type="SAM" id="MobiDB-lite"/>
    </source>
</evidence>
<reference evidence="16" key="1">
    <citation type="journal article" date="2021" name="Evol. Appl.">
        <title>The genome of the Pyrenean desman and the effects of bottlenecks and inbreeding on the genomic landscape of an endangered species.</title>
        <authorList>
            <person name="Escoda L."/>
            <person name="Castresana J."/>
        </authorList>
    </citation>
    <scope>NUCLEOTIDE SEQUENCE</scope>
    <source>
        <strain evidence="16">IBE-C5619</strain>
    </source>
</reference>
<evidence type="ECO:0000256" key="5">
    <source>
        <dbReference type="ARBA" id="ARBA00023125"/>
    </source>
</evidence>
<feature type="DNA-binding region" description="Homeobox" evidence="12">
    <location>
        <begin position="230"/>
        <end position="289"/>
    </location>
</feature>
<feature type="domain" description="Homeobox" evidence="15">
    <location>
        <begin position="606"/>
        <end position="666"/>
    </location>
</feature>
<feature type="compositionally biased region" description="Low complexity" evidence="14">
    <location>
        <begin position="1129"/>
        <end position="1144"/>
    </location>
</feature>
<dbReference type="GO" id="GO:0005654">
    <property type="term" value="C:nucleoplasm"/>
    <property type="evidence" value="ECO:0007669"/>
    <property type="project" value="UniProtKB-ARBA"/>
</dbReference>
<organism evidence="16 17">
    <name type="scientific">Galemys pyrenaicus</name>
    <name type="common">Iberian desman</name>
    <name type="synonym">Pyrenean desman</name>
    <dbReference type="NCBI Taxonomy" id="202257"/>
    <lineage>
        <taxon>Eukaryota</taxon>
        <taxon>Metazoa</taxon>
        <taxon>Chordata</taxon>
        <taxon>Craniata</taxon>
        <taxon>Vertebrata</taxon>
        <taxon>Euteleostomi</taxon>
        <taxon>Mammalia</taxon>
        <taxon>Eutheria</taxon>
        <taxon>Laurasiatheria</taxon>
        <taxon>Eulipotyphla</taxon>
        <taxon>Talpidae</taxon>
        <taxon>Galemys</taxon>
    </lineage>
</organism>
<feature type="compositionally biased region" description="Polar residues" evidence="14">
    <location>
        <begin position="226"/>
        <end position="235"/>
    </location>
</feature>
<proteinExistence type="inferred from homology"/>
<feature type="region of interest" description="Disordered" evidence="14">
    <location>
        <begin position="1097"/>
        <end position="1151"/>
    </location>
</feature>
<keyword evidence="17" id="KW-1185">Reference proteome</keyword>
<comment type="function">
    <text evidence="1">Sequence-specific transcription factor which is part of a developmental regulatory system that provides cells with specific positional identities on the anterior-posterior axis.</text>
</comment>
<feature type="domain" description="Homeobox" evidence="15">
    <location>
        <begin position="228"/>
        <end position="288"/>
    </location>
</feature>
<feature type="compositionally biased region" description="Low complexity" evidence="14">
    <location>
        <begin position="339"/>
        <end position="348"/>
    </location>
</feature>
<dbReference type="Pfam" id="PF13293">
    <property type="entry name" value="DUF4074"/>
    <property type="match status" value="1"/>
</dbReference>
<feature type="compositionally biased region" description="Basic and acidic residues" evidence="14">
    <location>
        <begin position="1119"/>
        <end position="1128"/>
    </location>
</feature>
<comment type="similarity">
    <text evidence="10">Belongs to the Antp homeobox family. Proboscipedia subfamily.</text>
</comment>
<comment type="similarity">
    <text evidence="9">Belongs to the Antp homeobox family. Labial subfamily.</text>
</comment>
<dbReference type="PRINTS" id="PR00024">
    <property type="entry name" value="HOMEOBOX"/>
</dbReference>
<dbReference type="OrthoDB" id="6159439at2759"/>
<evidence type="ECO:0000256" key="2">
    <source>
        <dbReference type="ARBA" id="ARBA00004123"/>
    </source>
</evidence>
<dbReference type="PROSITE" id="PS00032">
    <property type="entry name" value="ANTENNAPEDIA"/>
    <property type="match status" value="2"/>
</dbReference>
<evidence type="ECO:0000256" key="11">
    <source>
        <dbReference type="ARBA" id="ARBA00040119"/>
    </source>
</evidence>
<dbReference type="PROSITE" id="PS00027">
    <property type="entry name" value="HOMEOBOX_1"/>
    <property type="match status" value="3"/>
</dbReference>
<evidence type="ECO:0000313" key="16">
    <source>
        <dbReference type="EMBL" id="KAG8514735.1"/>
    </source>
</evidence>
<sequence length="1151" mass="123076">MDLRGALTALRFSPPQVCAGRPLAAEHHVITGACQYNAMQKATYYDSSAIYGGYPYQAANGFAYNASQQPYPASAALGADGADYHRPACSLQSPASGGGHPKAHELNEACLRTLSGPPSQPPGLGEPPLAPPQPQAAPPAPQQPQPPPQPPAPTPAVPPPPSSVSPPQNASGNPAPASTAKSPLLNSPTVAKQIFPWMKESRQNTKQKTSGSSSGESCAGDKSPPGQASSKRARTAYTSAQLVELEKEFHFNRYLCRPRRVEMANLLNLTERQIKIWFQNRRMKYKKDQKGKGMLTSSGGQSPSRSPVPPGAGGYLNSMHSLVNSVPYEPQSPPPFSKPPQGAYGLPPASYPAPLPSCAPPPPPQKRYAAAGTGAGGTPDYDPHAHGLQGNGSYGTPHLQGSPVFVGGSYVEPMSNSGPTLFGLTHLPHAASAAMDYGGAGPLGSGHHHGPGPGEPHPTYTDLTAHHPSQGRIQEAPKLTHLQPSLAECLTSFPPVADTFQSSSIKTSTLSHSTLIPPPFEQTIPSLNPGSHPRHGAGGRPKPSPAGSRGSPVPAGALQPPEYPWMKEKKAAKKTALPPASAAAAAAGPACLSHKESLEIADGSSGGSRRLRTAYTNTQLLELEKEFHFNKYLCRPRRVEIAALLDLTERQVKVWFQNRRMKHKRQTQCKENQNGEGKFKSLEDAEKVEEDEEEKSLFEQALSVSGALLEREGYTFQQNALSQQQAPNGHNGDSQSFPVSPLTSNEKNLKHFQHQSPTVPNCLSTMGQNCGSGLNNDSPEALEVPSLQDFNVFSTDSCLQLSDAVSPSLPGSLDSPMDNARMSSFLEYPLLSGGDSGTCSSRTYPSDHGITTFQSCAVSANSCGSDDRFLVGRAVPVSPPHHHHHHHHHPQPATYQTPGNLGVSYSHAGCGPSYSAQNFGAPYSPYSLNQEAEVSGVYPACAPAVYSGNLSSPMVQHHHHHHQGYAGGAVGSPQYVHHSYGQEHQNLALATYNNSLSPLHASHQEACRSPASETSSAAQTFDWMKVKRNPPKTGKVGEYGYVGQPNSVRTNFTTKQLTELEKEFHFNKYLTRARRVEIAASLQLNETQVKIWFQNRRMKQKKREKEGLLPISPTTPPGSDDKAEESSEKSSSSPCVPSPASSTSDTLTTSH</sequence>
<dbReference type="EMBL" id="JAGFMF010011726">
    <property type="protein sequence ID" value="KAG8514735.1"/>
    <property type="molecule type" value="Genomic_DNA"/>
</dbReference>
<feature type="compositionally biased region" description="Pro residues" evidence="14">
    <location>
        <begin position="118"/>
        <end position="164"/>
    </location>
</feature>
<evidence type="ECO:0000256" key="1">
    <source>
        <dbReference type="ARBA" id="ARBA00003263"/>
    </source>
</evidence>
<feature type="compositionally biased region" description="Polar residues" evidence="14">
    <location>
        <begin position="295"/>
        <end position="305"/>
    </location>
</feature>
<dbReference type="GO" id="GO:0000978">
    <property type="term" value="F:RNA polymerase II cis-regulatory region sequence-specific DNA binding"/>
    <property type="evidence" value="ECO:0007669"/>
    <property type="project" value="TreeGrafter"/>
</dbReference>
<comment type="subcellular location">
    <subcellularLocation>
        <location evidence="2 12 13">Nucleus</location>
    </subcellularLocation>
</comment>
<keyword evidence="6 12" id="KW-0371">Homeobox</keyword>
<comment type="caution">
    <text evidence="16">The sequence shown here is derived from an EMBL/GenBank/DDBJ whole genome shotgun (WGS) entry which is preliminary data.</text>
</comment>
<keyword evidence="4" id="KW-0805">Transcription regulation</keyword>
<feature type="DNA-binding region" description="Homeobox" evidence="12">
    <location>
        <begin position="608"/>
        <end position="667"/>
    </location>
</feature>
<evidence type="ECO:0000259" key="15">
    <source>
        <dbReference type="PROSITE" id="PS50071"/>
    </source>
</evidence>
<keyword evidence="8 12" id="KW-0539">Nucleus</keyword>
<dbReference type="FunFam" id="1.10.10.60:FF:000094">
    <property type="entry name" value="Homeobox protein Hox-A3"/>
    <property type="match status" value="1"/>
</dbReference>
<feature type="region of interest" description="Disordered" evidence="14">
    <location>
        <begin position="438"/>
        <end position="465"/>
    </location>
</feature>
<dbReference type="InterPro" id="IPR020479">
    <property type="entry name" value="HD_metazoa"/>
</dbReference>
<evidence type="ECO:0000313" key="17">
    <source>
        <dbReference type="Proteomes" id="UP000700334"/>
    </source>
</evidence>
<evidence type="ECO:0000256" key="4">
    <source>
        <dbReference type="ARBA" id="ARBA00023015"/>
    </source>
</evidence>
<gene>
    <name evidence="16" type="ORF">J0S82_001834</name>
</gene>
<accession>A0A8J6ACN0</accession>
<dbReference type="InterPro" id="IPR001356">
    <property type="entry name" value="HD"/>
</dbReference>
<feature type="region of interest" description="Disordered" evidence="14">
    <location>
        <begin position="112"/>
        <end position="186"/>
    </location>
</feature>
<feature type="region of interest" description="Disordered" evidence="14">
    <location>
        <begin position="876"/>
        <end position="898"/>
    </location>
</feature>
<evidence type="ECO:0000256" key="3">
    <source>
        <dbReference type="ARBA" id="ARBA00022473"/>
    </source>
</evidence>
<evidence type="ECO:0000256" key="7">
    <source>
        <dbReference type="ARBA" id="ARBA00023163"/>
    </source>
</evidence>
<feature type="compositionally biased region" description="Polar residues" evidence="14">
    <location>
        <begin position="204"/>
        <end position="216"/>
    </location>
</feature>